<evidence type="ECO:0000313" key="2">
    <source>
        <dbReference type="Proteomes" id="UP001386955"/>
    </source>
</evidence>
<reference evidence="1 2" key="1">
    <citation type="submission" date="2024-01" db="EMBL/GenBank/DDBJ databases">
        <title>The genomes of 5 underutilized Papilionoideae crops provide insights into root nodulation and disease resistanc.</title>
        <authorList>
            <person name="Jiang F."/>
        </authorList>
    </citation>
    <scope>NUCLEOTIDE SEQUENCE [LARGE SCALE GENOMIC DNA]</scope>
    <source>
        <strain evidence="1">DUOXIRENSHENG_FW03</strain>
        <tissue evidence="1">Leaves</tissue>
    </source>
</reference>
<dbReference type="EMBL" id="JAYMYS010000007">
    <property type="protein sequence ID" value="KAK7386408.1"/>
    <property type="molecule type" value="Genomic_DNA"/>
</dbReference>
<keyword evidence="2" id="KW-1185">Reference proteome</keyword>
<organism evidence="1 2">
    <name type="scientific">Psophocarpus tetragonolobus</name>
    <name type="common">Winged bean</name>
    <name type="synonym">Dolichos tetragonolobus</name>
    <dbReference type="NCBI Taxonomy" id="3891"/>
    <lineage>
        <taxon>Eukaryota</taxon>
        <taxon>Viridiplantae</taxon>
        <taxon>Streptophyta</taxon>
        <taxon>Embryophyta</taxon>
        <taxon>Tracheophyta</taxon>
        <taxon>Spermatophyta</taxon>
        <taxon>Magnoliopsida</taxon>
        <taxon>eudicotyledons</taxon>
        <taxon>Gunneridae</taxon>
        <taxon>Pentapetalae</taxon>
        <taxon>rosids</taxon>
        <taxon>fabids</taxon>
        <taxon>Fabales</taxon>
        <taxon>Fabaceae</taxon>
        <taxon>Papilionoideae</taxon>
        <taxon>50 kb inversion clade</taxon>
        <taxon>NPAAA clade</taxon>
        <taxon>indigoferoid/millettioid clade</taxon>
        <taxon>Phaseoleae</taxon>
        <taxon>Psophocarpus</taxon>
    </lineage>
</organism>
<gene>
    <name evidence="1" type="ORF">VNO78_26621</name>
</gene>
<comment type="caution">
    <text evidence="1">The sequence shown here is derived from an EMBL/GenBank/DDBJ whole genome shotgun (WGS) entry which is preliminary data.</text>
</comment>
<proteinExistence type="predicted"/>
<dbReference type="Proteomes" id="UP001386955">
    <property type="component" value="Unassembled WGS sequence"/>
</dbReference>
<evidence type="ECO:0000313" key="1">
    <source>
        <dbReference type="EMBL" id="KAK7386408.1"/>
    </source>
</evidence>
<protein>
    <submittedName>
        <fullName evidence="1">Uncharacterized protein</fullName>
    </submittedName>
</protein>
<name>A0AAN9RZL1_PSOTE</name>
<dbReference type="AlphaFoldDB" id="A0AAN9RZL1"/>
<sequence length="83" mass="9037">MTVVMTMGLFRSILTPAKSMSSKSKASMSHRGFFHDDMLGGSLQEIVQHLRLPFGYVACELSQLQGSQSGVKCDVGLKVEDLS</sequence>
<accession>A0AAN9RZL1</accession>